<evidence type="ECO:0000256" key="3">
    <source>
        <dbReference type="ARBA" id="ARBA00023242"/>
    </source>
</evidence>
<dbReference type="InterPro" id="IPR057974">
    <property type="entry name" value="NUA/TPR/MLP1-2-like_dom"/>
</dbReference>
<keyword evidence="10" id="KW-1185">Reference proteome</keyword>
<dbReference type="EMBL" id="GL945481">
    <property type="protein sequence ID" value="EGN98500.1"/>
    <property type="molecule type" value="Genomic_DNA"/>
</dbReference>
<dbReference type="OMA" id="HAQQNYE"/>
<reference evidence="10" key="1">
    <citation type="journal article" date="2011" name="Science">
        <title>The plant cell wall-decomposing machinery underlies the functional diversity of forest fungi.</title>
        <authorList>
            <person name="Eastwood D.C."/>
            <person name="Floudas D."/>
            <person name="Binder M."/>
            <person name="Majcherczyk A."/>
            <person name="Schneider P."/>
            <person name="Aerts A."/>
            <person name="Asiegbu F.O."/>
            <person name="Baker S.E."/>
            <person name="Barry K."/>
            <person name="Bendiksby M."/>
            <person name="Blumentritt M."/>
            <person name="Coutinho P.M."/>
            <person name="Cullen D."/>
            <person name="de Vries R.P."/>
            <person name="Gathman A."/>
            <person name="Goodell B."/>
            <person name="Henrissat B."/>
            <person name="Ihrmark K."/>
            <person name="Kauserud H."/>
            <person name="Kohler A."/>
            <person name="LaButti K."/>
            <person name="Lapidus A."/>
            <person name="Lavin J.L."/>
            <person name="Lee Y.-H."/>
            <person name="Lindquist E."/>
            <person name="Lilly W."/>
            <person name="Lucas S."/>
            <person name="Morin E."/>
            <person name="Murat C."/>
            <person name="Oguiza J.A."/>
            <person name="Park J."/>
            <person name="Pisabarro A.G."/>
            <person name="Riley R."/>
            <person name="Rosling A."/>
            <person name="Salamov A."/>
            <person name="Schmidt O."/>
            <person name="Schmutz J."/>
            <person name="Skrede I."/>
            <person name="Stenlid J."/>
            <person name="Wiebenga A."/>
            <person name="Xie X."/>
            <person name="Kuees U."/>
            <person name="Hibbett D.S."/>
            <person name="Hoffmeister D."/>
            <person name="Hoegberg N."/>
            <person name="Martin F."/>
            <person name="Grigoriev I.V."/>
            <person name="Watkinson S.C."/>
        </authorList>
    </citation>
    <scope>NUCLEOTIDE SEQUENCE [LARGE SCALE GENOMIC DNA]</scope>
    <source>
        <strain evidence="10">strain S7.3</strain>
    </source>
</reference>
<feature type="region of interest" description="Disordered" evidence="5">
    <location>
        <begin position="1550"/>
        <end position="1576"/>
    </location>
</feature>
<feature type="coiled-coil region" evidence="4">
    <location>
        <begin position="754"/>
        <end position="816"/>
    </location>
</feature>
<evidence type="ECO:0000256" key="1">
    <source>
        <dbReference type="ARBA" id="ARBA00004123"/>
    </source>
</evidence>
<dbReference type="PANTHER" id="PTHR18898">
    <property type="entry name" value="NUCLEOPROTEIN TPR-RELATED"/>
    <property type="match status" value="1"/>
</dbReference>
<feature type="region of interest" description="Disordered" evidence="5">
    <location>
        <begin position="1"/>
        <end position="29"/>
    </location>
</feature>
<feature type="compositionally biased region" description="Polar residues" evidence="5">
    <location>
        <begin position="1648"/>
        <end position="1658"/>
    </location>
</feature>
<comment type="subcellular location">
    <subcellularLocation>
        <location evidence="1">Nucleus</location>
    </subcellularLocation>
</comment>
<evidence type="ECO:0000313" key="10">
    <source>
        <dbReference type="Proteomes" id="UP000008063"/>
    </source>
</evidence>
<dbReference type="FunCoup" id="F8Q028">
    <property type="interactions" value="162"/>
</dbReference>
<dbReference type="GO" id="GO:0017056">
    <property type="term" value="F:structural constituent of nuclear pore"/>
    <property type="evidence" value="ECO:0007669"/>
    <property type="project" value="TreeGrafter"/>
</dbReference>
<feature type="coiled-coil region" evidence="4">
    <location>
        <begin position="79"/>
        <end position="117"/>
    </location>
</feature>
<feature type="compositionally biased region" description="Polar residues" evidence="5">
    <location>
        <begin position="294"/>
        <end position="304"/>
    </location>
</feature>
<feature type="domain" description="Nucleoprotein TPR/MPL1" evidence="7">
    <location>
        <begin position="224"/>
        <end position="298"/>
    </location>
</feature>
<dbReference type="Pfam" id="PF25481">
    <property type="entry name" value="Nucleoprot-TPR"/>
    <property type="match status" value="1"/>
</dbReference>
<dbReference type="PANTHER" id="PTHR18898:SF2">
    <property type="entry name" value="NUCLEOPROTEIN TPR"/>
    <property type="match status" value="1"/>
</dbReference>
<feature type="coiled-coil region" evidence="4">
    <location>
        <begin position="1321"/>
        <end position="1419"/>
    </location>
</feature>
<feature type="region of interest" description="Disordered" evidence="5">
    <location>
        <begin position="1779"/>
        <end position="1932"/>
    </location>
</feature>
<feature type="domain" description="Nucleoprotein TPR/MLP1-2" evidence="6">
    <location>
        <begin position="1073"/>
        <end position="1200"/>
    </location>
</feature>
<feature type="region of interest" description="Disordered" evidence="5">
    <location>
        <begin position="497"/>
        <end position="521"/>
    </location>
</feature>
<dbReference type="STRING" id="936435.F8Q028"/>
<name>F8Q028_SERL3</name>
<dbReference type="HOGENOM" id="CLU_001937_0_0_1"/>
<dbReference type="InParanoid" id="F8Q028"/>
<feature type="compositionally biased region" description="Polar residues" evidence="5">
    <location>
        <begin position="1557"/>
        <end position="1567"/>
    </location>
</feature>
<evidence type="ECO:0000259" key="6">
    <source>
        <dbReference type="Pfam" id="PF07926"/>
    </source>
</evidence>
<feature type="compositionally biased region" description="Basic and acidic residues" evidence="5">
    <location>
        <begin position="17"/>
        <end position="29"/>
    </location>
</feature>
<sequence>MVGTRRKSKAAAAAAADLEHDGSSQATDEHLSNVPLNVPIPVDVDAETLASLLPDTSITSPTPENIVSLYRLLLAQGEIDRKDVELDQALQDRESQTREYESSLEIVHNQLNDAKREREQLGECRYMRQKPFYNLYLSASSKAELEAQLSSVSNSQSSTSVEVVNLKHRVEDAEREKRDLMGVISRLKEDSSQREEEIQTLRANLKQARQDHQSLETQARELRSSETSNKFKVDSLTQQLQLSQTETERATKELNSKVEEFAKYRRSKHSEISHLQASYDSLVQTRESTESSHKALQSAHTTQSHQLTQALARVQDLSGQLAEQEAAFSSEASGLKRLVTVMEDREQQTKGIVENIEKEWAARRAREETEKRVEQLETVLDRVGRGELPIPGRGTPVPGTPGNIDHLSDGMLGLSPTVAMVSKAQRGGKTFTDVYADYVRLQDEFAKKSAEYDHMDRTLSAVLAQIEERAPILSQQRAEYERLQSEAAQLASQLSQALSERDSQSSVAQETSQKLKRSNQETELLQRQLDDLGRQVQVLLKELGRQQDPSIPSDEVLDQMPPPAENIDAVITNNLVLFRSIGELQEQNQKLLKIVRELGTKMETEEKEYREALEREQSEAVREAHEAIQDLATQLERQKKSSEVTIQAYMKERDALKAMLARADRPFTNGSADSNAVSSMAVSGAPSSDLVKELEDTQAQFESFKTEMGTDSTRLREELVVSQREVGQLNTALAKANAKIEYLNDRQRMNQEQLNMQSRELDNFSKRNQQLYDQFTRIDIECNRASEDLLVERGHVEQLRNECANLRAEKKIWESVQGRLVDENKSLAIERAHLSDLMSNVQKMHNDLERSGENDRRRLENQIQMMESQTQDLRGQLSQERDSVRHISLQKDIELKELHSRLDKSVEELSKTRESLVGAETSRNHLQERVDELARQLQGNAEKLSVYERRPGSVNGPSQTLDQGIPREQQLEQEVAELRSALKVMEVDLTAARSHMQQFQEISQANEAALTTLSSTHEEYKTNTEAQLARNELEYTALQDKVHSVERDLTQSTDKINELQRSLESERAAWANDKKTLEDTIVDISTSERHSDSDRTSRENELRLQEERAIAAEDRYSREVLAHAESIKAIEAMKQQLSTVQVAARDNLAAASTAEAKLAASEGSWKQQKEALDKEVADLNTRCKDLAAQNTLLHQHLESVSSQAARIKQAADTSAAPHGENEMTVDADTKLSELRSVVAYLRKEKEIVDLQLELCKQENVRLKAQIDHLSQSLDETRATLSEERERAVEAASSDAQHAELLERINQLNILRESNATLRTDCETYAKRARELDTKLKQLSSEFEPAKEQARLAQAELQARNAQITRLEDESRRWQERNSQLLSKYDRIDPADVQSLKEEIETLKSQKAEAEQMLSGREAEFASQTQRTEALEANVRKFKESHARNAEAVRQRLGLLNNEKSQLNATVAELRAQVKTLTTERDAIQSSAAPVLTSGSGNDLTDQVESLRKEKNSLEKALADEKATKNQPPVDPNPDLVSTIAALREERDRLLAEKETSSKTPASSVVNTEESKGQWEKEKNELVKARDEALSQARAADEQIKKATEENKNIRFSNEKLQIRMQDISKARAAEKERLEAAVTAAEKAKNDLQASGSGANSEDASKRHADELEALRLQLNNQYEADLKIAVEAAVAAAKAENVTTSASNSGADQKAAINTAIAAHDQQLQAKHTEEIAAAVERGRREQSVKGKLKDAQLVRAQTKLKELEAQILEWRKAGKIPEPSAVPTTPTAASGSTAPPTTATVKAPAPSTQPSSVPAANAARRQPTSGAVHLGPSATGGVATRGRGSARGARGGAQRALAIRGAAPATGQGEEGASSVAAAPAAGVSIVGAASKRSREEGEPDDSLAKRLKPAPEAPGTSKPVSIRRPPADS</sequence>
<dbReference type="Gene3D" id="1.10.287.1490">
    <property type="match status" value="1"/>
</dbReference>
<dbReference type="GO" id="GO:0006606">
    <property type="term" value="P:protein import into nucleus"/>
    <property type="evidence" value="ECO:0007669"/>
    <property type="project" value="InterPro"/>
</dbReference>
<evidence type="ECO:0000256" key="2">
    <source>
        <dbReference type="ARBA" id="ARBA00023054"/>
    </source>
</evidence>
<feature type="compositionally biased region" description="Low complexity" evidence="5">
    <location>
        <begin position="1781"/>
        <end position="1808"/>
    </location>
</feature>
<protein>
    <submittedName>
        <fullName evidence="9">Uncharacterized protein</fullName>
    </submittedName>
</protein>
<dbReference type="Pfam" id="PF07926">
    <property type="entry name" value="TPR_MLP1_2"/>
    <property type="match status" value="1"/>
</dbReference>
<feature type="domain" description="NUA/TPR/MLP1-2-like" evidence="8">
    <location>
        <begin position="508"/>
        <end position="607"/>
    </location>
</feature>
<feature type="region of interest" description="Disordered" evidence="5">
    <location>
        <begin position="1643"/>
        <end position="1663"/>
    </location>
</feature>
<dbReference type="InterPro" id="IPR057577">
    <property type="entry name" value="Nucleoprot-TPR/MLP1_dom"/>
</dbReference>
<evidence type="ECO:0000259" key="8">
    <source>
        <dbReference type="Pfam" id="PF25785"/>
    </source>
</evidence>
<dbReference type="OrthoDB" id="343070at2759"/>
<dbReference type="GO" id="GO:0005643">
    <property type="term" value="C:nuclear pore"/>
    <property type="evidence" value="ECO:0007669"/>
    <property type="project" value="TreeGrafter"/>
</dbReference>
<accession>F8Q028</accession>
<gene>
    <name evidence="9" type="ORF">SERLA73DRAFT_169454</name>
</gene>
<feature type="coiled-coil region" evidence="4">
    <location>
        <begin position="581"/>
        <end position="652"/>
    </location>
</feature>
<keyword evidence="2 4" id="KW-0175">Coiled coil</keyword>
<evidence type="ECO:0000256" key="4">
    <source>
        <dbReference type="SAM" id="Coils"/>
    </source>
</evidence>
<evidence type="ECO:0000256" key="5">
    <source>
        <dbReference type="SAM" id="MobiDB-lite"/>
    </source>
</evidence>
<dbReference type="Proteomes" id="UP000008063">
    <property type="component" value="Unassembled WGS sequence"/>
</dbReference>
<feature type="coiled-coil region" evidence="4">
    <location>
        <begin position="163"/>
        <end position="253"/>
    </location>
</feature>
<dbReference type="GO" id="GO:0006406">
    <property type="term" value="P:mRNA export from nucleus"/>
    <property type="evidence" value="ECO:0007669"/>
    <property type="project" value="TreeGrafter"/>
</dbReference>
<proteinExistence type="predicted"/>
<dbReference type="Pfam" id="PF25785">
    <property type="entry name" value="TPR"/>
    <property type="match status" value="1"/>
</dbReference>
<feature type="region of interest" description="Disordered" evidence="5">
    <location>
        <begin position="285"/>
        <end position="304"/>
    </location>
</feature>
<feature type="compositionally biased region" description="Low complexity" evidence="5">
    <location>
        <begin position="1837"/>
        <end position="1893"/>
    </location>
</feature>
<feature type="coiled-coil region" evidence="4">
    <location>
        <begin position="1021"/>
        <end position="1069"/>
    </location>
</feature>
<dbReference type="InterPro" id="IPR012929">
    <property type="entry name" value="Nucleoprot-TPR/MLP1-2_dom"/>
</dbReference>
<feature type="coiled-coil region" evidence="4">
    <location>
        <begin position="849"/>
        <end position="988"/>
    </location>
</feature>
<feature type="coiled-coil region" evidence="4">
    <location>
        <begin position="1252"/>
        <end position="1286"/>
    </location>
</feature>
<keyword evidence="3" id="KW-0539">Nucleus</keyword>
<organism evidence="10">
    <name type="scientific">Serpula lacrymans var. lacrymans (strain S7.3)</name>
    <name type="common">Dry rot fungus</name>
    <dbReference type="NCBI Taxonomy" id="936435"/>
    <lineage>
        <taxon>Eukaryota</taxon>
        <taxon>Fungi</taxon>
        <taxon>Dikarya</taxon>
        <taxon>Basidiomycota</taxon>
        <taxon>Agaricomycotina</taxon>
        <taxon>Agaricomycetes</taxon>
        <taxon>Agaricomycetidae</taxon>
        <taxon>Boletales</taxon>
        <taxon>Coniophorineae</taxon>
        <taxon>Serpulaceae</taxon>
        <taxon>Serpula</taxon>
    </lineage>
</organism>
<evidence type="ECO:0000313" key="9">
    <source>
        <dbReference type="EMBL" id="EGN98500.1"/>
    </source>
</evidence>
<evidence type="ECO:0000259" key="7">
    <source>
        <dbReference type="Pfam" id="PF25481"/>
    </source>
</evidence>